<keyword evidence="3" id="KW-1185">Reference proteome</keyword>
<feature type="compositionally biased region" description="Low complexity" evidence="1">
    <location>
        <begin position="17"/>
        <end position="28"/>
    </location>
</feature>
<feature type="region of interest" description="Disordered" evidence="1">
    <location>
        <begin position="88"/>
        <end position="116"/>
    </location>
</feature>
<reference evidence="2" key="2">
    <citation type="submission" date="2025-09" db="UniProtKB">
        <authorList>
            <consortium name="Ensembl"/>
        </authorList>
    </citation>
    <scope>IDENTIFICATION</scope>
</reference>
<feature type="region of interest" description="Disordered" evidence="1">
    <location>
        <begin position="1"/>
        <end position="35"/>
    </location>
</feature>
<sequence length="116" mass="11826">MARTTVGSVGSVTPAARSCGPNRSSRGPRGPGLGTCSRRVLGSAFSVWTSEGVGTEGRIRGPWWTACTMGVHLTPGILTPGIPGSLPLSGGGCSLREEPRFPPPAPSEMPSGGLRQ</sequence>
<name>A0A8C6GTK5_MUSSI</name>
<accession>A0A8C6GTK5</accession>
<evidence type="ECO:0000313" key="3">
    <source>
        <dbReference type="Proteomes" id="UP000694415"/>
    </source>
</evidence>
<protein>
    <submittedName>
        <fullName evidence="2">Uncharacterized protein</fullName>
    </submittedName>
</protein>
<dbReference type="Proteomes" id="UP000694415">
    <property type="component" value="Unplaced"/>
</dbReference>
<proteinExistence type="predicted"/>
<dbReference type="Ensembl" id="ENSMSIT00000013262.1">
    <property type="protein sequence ID" value="ENSMSIP00000010471.1"/>
    <property type="gene ID" value="ENSMSIG00000009186.1"/>
</dbReference>
<feature type="compositionally biased region" description="Polar residues" evidence="1">
    <location>
        <begin position="1"/>
        <end position="11"/>
    </location>
</feature>
<dbReference type="GeneTree" id="ENSGT00960000190071"/>
<organism evidence="2 3">
    <name type="scientific">Mus spicilegus</name>
    <name type="common">Mound-building mouse</name>
    <dbReference type="NCBI Taxonomy" id="10103"/>
    <lineage>
        <taxon>Eukaryota</taxon>
        <taxon>Metazoa</taxon>
        <taxon>Chordata</taxon>
        <taxon>Craniata</taxon>
        <taxon>Vertebrata</taxon>
        <taxon>Euteleostomi</taxon>
        <taxon>Mammalia</taxon>
        <taxon>Eutheria</taxon>
        <taxon>Euarchontoglires</taxon>
        <taxon>Glires</taxon>
        <taxon>Rodentia</taxon>
        <taxon>Myomorpha</taxon>
        <taxon>Muroidea</taxon>
        <taxon>Muridae</taxon>
        <taxon>Murinae</taxon>
        <taxon>Mus</taxon>
        <taxon>Mus</taxon>
    </lineage>
</organism>
<dbReference type="AlphaFoldDB" id="A0A8C6GTK5"/>
<reference evidence="2" key="1">
    <citation type="submission" date="2025-08" db="UniProtKB">
        <authorList>
            <consortium name="Ensembl"/>
        </authorList>
    </citation>
    <scope>IDENTIFICATION</scope>
</reference>
<evidence type="ECO:0000313" key="2">
    <source>
        <dbReference type="Ensembl" id="ENSMSIP00000010471.1"/>
    </source>
</evidence>
<evidence type="ECO:0000256" key="1">
    <source>
        <dbReference type="SAM" id="MobiDB-lite"/>
    </source>
</evidence>